<evidence type="ECO:0000256" key="3">
    <source>
        <dbReference type="ARBA" id="ARBA00022741"/>
    </source>
</evidence>
<dbReference type="Pfam" id="PF00696">
    <property type="entry name" value="AA_kinase"/>
    <property type="match status" value="1"/>
</dbReference>
<evidence type="ECO:0000256" key="7">
    <source>
        <dbReference type="SAM" id="MobiDB-lite"/>
    </source>
</evidence>
<protein>
    <recommendedName>
        <fullName evidence="8">Aspartate/glutamate/uridylate kinase domain-containing protein</fullName>
    </recommendedName>
</protein>
<dbReference type="RefSeq" id="WP_345644718.1">
    <property type="nucleotide sequence ID" value="NZ_BAABEP010000011.1"/>
</dbReference>
<proteinExistence type="predicted"/>
<dbReference type="PRINTS" id="PR00474">
    <property type="entry name" value="GLU5KINASE"/>
</dbReference>
<keyword evidence="4" id="KW-0418">Kinase</keyword>
<dbReference type="SUPFAM" id="SSF53633">
    <property type="entry name" value="Carbamate kinase-like"/>
    <property type="match status" value="1"/>
</dbReference>
<evidence type="ECO:0000256" key="6">
    <source>
        <dbReference type="ARBA" id="ARBA00029440"/>
    </source>
</evidence>
<evidence type="ECO:0000259" key="8">
    <source>
        <dbReference type="Pfam" id="PF00696"/>
    </source>
</evidence>
<evidence type="ECO:0000256" key="1">
    <source>
        <dbReference type="ARBA" id="ARBA00022605"/>
    </source>
</evidence>
<keyword evidence="3" id="KW-0547">Nucleotide-binding</keyword>
<dbReference type="NCBIfam" id="TIGR00761">
    <property type="entry name" value="argB"/>
    <property type="match status" value="1"/>
</dbReference>
<keyword evidence="10" id="KW-1185">Reference proteome</keyword>
<keyword evidence="5" id="KW-0067">ATP-binding</keyword>
<feature type="domain" description="Aspartate/glutamate/uridylate kinase" evidence="8">
    <location>
        <begin position="12"/>
        <end position="249"/>
    </location>
</feature>
<dbReference type="PANTHER" id="PTHR23342:SF20">
    <property type="entry name" value="[LYSW]-AMINOADIPATE KINASE"/>
    <property type="match status" value="1"/>
</dbReference>
<dbReference type="PANTHER" id="PTHR23342">
    <property type="entry name" value="N-ACETYLGLUTAMATE SYNTHASE"/>
    <property type="match status" value="1"/>
</dbReference>
<evidence type="ECO:0000256" key="4">
    <source>
        <dbReference type="ARBA" id="ARBA00022777"/>
    </source>
</evidence>
<accession>A0ABP7EXM6</accession>
<dbReference type="PIRSF" id="PIRSF000728">
    <property type="entry name" value="NAGK"/>
    <property type="match status" value="1"/>
</dbReference>
<gene>
    <name evidence="9" type="ORF">GCM10023082_22340</name>
</gene>
<sequence>MESDSATRANGLLVVKIGGGVRPEPVLDDVAARVETGVPVVLVHGGGTEADRLAEAVGLPVRTVRSPDGTRGRRTDAAAMDVVTMALLGRVKPALVGGLLARGVRAVGLSGADDGLVTAERKQVIRSVEDGRVLLIRDDLSGRITSVRPELLRTLLGAGLVPVVSPPAAEGGGRLLNVDSDQVAASLAVALDAAALVLLTDAPGVLADPEDPASVIRELAQVPPGAGGRMRHKVRAALRARARVPQVVVASGLVDRPVTAALTGGGTVVTGPPPGTAGPVGTDGGRA</sequence>
<evidence type="ECO:0000313" key="10">
    <source>
        <dbReference type="Proteomes" id="UP001499884"/>
    </source>
</evidence>
<dbReference type="NCBIfam" id="NF010659">
    <property type="entry name" value="PRK14058.1-1"/>
    <property type="match status" value="1"/>
</dbReference>
<evidence type="ECO:0000256" key="2">
    <source>
        <dbReference type="ARBA" id="ARBA00022679"/>
    </source>
</evidence>
<dbReference type="Gene3D" id="3.40.1160.10">
    <property type="entry name" value="Acetylglutamate kinase-like"/>
    <property type="match status" value="1"/>
</dbReference>
<dbReference type="InterPro" id="IPR036393">
    <property type="entry name" value="AceGlu_kinase-like_sf"/>
</dbReference>
<keyword evidence="1" id="KW-0028">Amino-acid biosynthesis</keyword>
<dbReference type="Proteomes" id="UP001499884">
    <property type="component" value="Unassembled WGS sequence"/>
</dbReference>
<comment type="caution">
    <text evidence="9">The sequence shown here is derived from an EMBL/GenBank/DDBJ whole genome shotgun (WGS) entry which is preliminary data.</text>
</comment>
<organism evidence="9 10">
    <name type="scientific">Streptomyces tremellae</name>
    <dbReference type="NCBI Taxonomy" id="1124239"/>
    <lineage>
        <taxon>Bacteria</taxon>
        <taxon>Bacillati</taxon>
        <taxon>Actinomycetota</taxon>
        <taxon>Actinomycetes</taxon>
        <taxon>Kitasatosporales</taxon>
        <taxon>Streptomycetaceae</taxon>
        <taxon>Streptomyces</taxon>
    </lineage>
</organism>
<reference evidence="10" key="1">
    <citation type="journal article" date="2019" name="Int. J. Syst. Evol. Microbiol.">
        <title>The Global Catalogue of Microorganisms (GCM) 10K type strain sequencing project: providing services to taxonomists for standard genome sequencing and annotation.</title>
        <authorList>
            <consortium name="The Broad Institute Genomics Platform"/>
            <consortium name="The Broad Institute Genome Sequencing Center for Infectious Disease"/>
            <person name="Wu L."/>
            <person name="Ma J."/>
        </authorList>
    </citation>
    <scope>NUCLEOTIDE SEQUENCE [LARGE SCALE GENOMIC DNA]</scope>
    <source>
        <strain evidence="10">JCM 30846</strain>
    </source>
</reference>
<feature type="region of interest" description="Disordered" evidence="7">
    <location>
        <begin position="265"/>
        <end position="287"/>
    </location>
</feature>
<dbReference type="InterPro" id="IPR001057">
    <property type="entry name" value="Glu/AcGlu_kinase"/>
</dbReference>
<comment type="pathway">
    <text evidence="6">Amino-acid biosynthesis.</text>
</comment>
<dbReference type="InterPro" id="IPR001048">
    <property type="entry name" value="Asp/Glu/Uridylate_kinase"/>
</dbReference>
<dbReference type="EMBL" id="BAABEP010000011">
    <property type="protein sequence ID" value="GAA3723762.1"/>
    <property type="molecule type" value="Genomic_DNA"/>
</dbReference>
<keyword evidence="2" id="KW-0808">Transferase</keyword>
<name>A0ABP7EXM6_9ACTN</name>
<evidence type="ECO:0000256" key="5">
    <source>
        <dbReference type="ARBA" id="ARBA00022840"/>
    </source>
</evidence>
<dbReference type="InterPro" id="IPR004662">
    <property type="entry name" value="AcgluKinase_fam"/>
</dbReference>
<evidence type="ECO:0000313" key="9">
    <source>
        <dbReference type="EMBL" id="GAA3723762.1"/>
    </source>
</evidence>